<keyword evidence="4" id="KW-0540">Nuclease</keyword>
<dbReference type="InterPro" id="IPR002625">
    <property type="entry name" value="Smr_dom"/>
</dbReference>
<organism evidence="4 5">
    <name type="scientific">Quisquiliibacterium transsilvanicum</name>
    <dbReference type="NCBI Taxonomy" id="1549638"/>
    <lineage>
        <taxon>Bacteria</taxon>
        <taxon>Pseudomonadati</taxon>
        <taxon>Pseudomonadota</taxon>
        <taxon>Betaproteobacteria</taxon>
        <taxon>Burkholderiales</taxon>
        <taxon>Burkholderiaceae</taxon>
        <taxon>Quisquiliibacterium</taxon>
    </lineage>
</organism>
<protein>
    <submittedName>
        <fullName evidence="4">DNA-nicking Smr family endonuclease</fullName>
    </submittedName>
</protein>
<evidence type="ECO:0000259" key="3">
    <source>
        <dbReference type="PROSITE" id="PS50828"/>
    </source>
</evidence>
<accession>A0A7W8HEK1</accession>
<comment type="caution">
    <text evidence="4">The sequence shown here is derived from an EMBL/GenBank/DDBJ whole genome shotgun (WGS) entry which is preliminary data.</text>
</comment>
<feature type="domain" description="Smr" evidence="3">
    <location>
        <begin position="130"/>
        <end position="211"/>
    </location>
</feature>
<dbReference type="SUPFAM" id="SSF160443">
    <property type="entry name" value="SMR domain-like"/>
    <property type="match status" value="1"/>
</dbReference>
<keyword evidence="5" id="KW-1185">Reference proteome</keyword>
<evidence type="ECO:0000313" key="4">
    <source>
        <dbReference type="EMBL" id="MBB5270649.1"/>
    </source>
</evidence>
<gene>
    <name evidence="4" type="ORF">HNQ70_000633</name>
</gene>
<dbReference type="Pfam" id="PF01713">
    <property type="entry name" value="Smr"/>
    <property type="match status" value="1"/>
</dbReference>
<evidence type="ECO:0000313" key="5">
    <source>
        <dbReference type="Proteomes" id="UP000532440"/>
    </source>
</evidence>
<dbReference type="PANTHER" id="PTHR35562">
    <property type="entry name" value="DNA ENDONUCLEASE SMRA-RELATED"/>
    <property type="match status" value="1"/>
</dbReference>
<dbReference type="AlphaFoldDB" id="A0A7W8HEK1"/>
<proteinExistence type="predicted"/>
<feature type="coiled-coil region" evidence="1">
    <location>
        <begin position="17"/>
        <end position="44"/>
    </location>
</feature>
<dbReference type="PANTHER" id="PTHR35562:SF2">
    <property type="entry name" value="DNA ENDONUCLEASE SMRA-RELATED"/>
    <property type="match status" value="1"/>
</dbReference>
<keyword evidence="4" id="KW-0255">Endonuclease</keyword>
<dbReference type="InterPro" id="IPR036063">
    <property type="entry name" value="Smr_dom_sf"/>
</dbReference>
<reference evidence="4 5" key="1">
    <citation type="submission" date="2020-08" db="EMBL/GenBank/DDBJ databases">
        <title>Genomic Encyclopedia of Type Strains, Phase IV (KMG-IV): sequencing the most valuable type-strain genomes for metagenomic binning, comparative biology and taxonomic classification.</title>
        <authorList>
            <person name="Goeker M."/>
        </authorList>
    </citation>
    <scope>NUCLEOTIDE SEQUENCE [LARGE SCALE GENOMIC DNA]</scope>
    <source>
        <strain evidence="4 5">DSM 29781</strain>
    </source>
</reference>
<evidence type="ECO:0000256" key="1">
    <source>
        <dbReference type="SAM" id="Coils"/>
    </source>
</evidence>
<dbReference type="RefSeq" id="WP_183964151.1">
    <property type="nucleotide sequence ID" value="NZ_BAABEW010000004.1"/>
</dbReference>
<dbReference type="SMART" id="SM00463">
    <property type="entry name" value="SMR"/>
    <property type="match status" value="1"/>
</dbReference>
<evidence type="ECO:0000256" key="2">
    <source>
        <dbReference type="SAM" id="MobiDB-lite"/>
    </source>
</evidence>
<sequence length="224" mass="24969">MIRPVKSFDALGGLREALRARDRAREAERERLRLERARAEREAGLFRASIGEAVPLKPTGRVDPSLPSPPPHPRQRELDERAALAASLSDEIGIEQLLDTDEELSFRRENVGPDVLPRLRRGHWVVQNQLDLHGLRVDEAREALVAFIARALKREQRCLRVIHGKGLGSAGKEPVLKGKVLKWLVQRDEVLAFCQARPTDGGAGALIVLLRPAARSATARPPRR</sequence>
<feature type="region of interest" description="Disordered" evidence="2">
    <location>
        <begin position="55"/>
        <end position="78"/>
    </location>
</feature>
<dbReference type="GO" id="GO:0004519">
    <property type="term" value="F:endonuclease activity"/>
    <property type="evidence" value="ECO:0007669"/>
    <property type="project" value="UniProtKB-KW"/>
</dbReference>
<dbReference type="EMBL" id="JACHGB010000001">
    <property type="protein sequence ID" value="MBB5270649.1"/>
    <property type="molecule type" value="Genomic_DNA"/>
</dbReference>
<name>A0A7W8HEK1_9BURK</name>
<keyword evidence="1" id="KW-0175">Coiled coil</keyword>
<dbReference type="Gene3D" id="3.30.1370.110">
    <property type="match status" value="1"/>
</dbReference>
<dbReference type="PROSITE" id="PS50828">
    <property type="entry name" value="SMR"/>
    <property type="match status" value="1"/>
</dbReference>
<keyword evidence="4" id="KW-0378">Hydrolase</keyword>
<dbReference type="Proteomes" id="UP000532440">
    <property type="component" value="Unassembled WGS sequence"/>
</dbReference>